<dbReference type="OrthoDB" id="6105938at2759"/>
<sequence>MTFFLSFADFTVYADKANAVNFGRLGFKRGWRLNSKTWRRNWRACFGNEYRPELNPYADSFFAFFACFPGFKANATAPMAAEFDRLASYMAWTKQEAAIYRTQAWNTEFERAYGTDASKLEGWKALCEKCSIEPAPQSVKKCKKALANVHVNLCDLADAWRTGEKVKLFPSFAALRRYTIPARIFPLTDAKADGYAKALLKKFFLRPSV</sequence>
<dbReference type="RefSeq" id="XP_033574778.1">
    <property type="nucleotide sequence ID" value="XM_033715737.1"/>
</dbReference>
<reference evidence="3" key="2">
    <citation type="submission" date="2020-04" db="EMBL/GenBank/DDBJ databases">
        <authorList>
            <consortium name="NCBI Genome Project"/>
        </authorList>
    </citation>
    <scope>NUCLEOTIDE SEQUENCE</scope>
    <source>
        <strain evidence="3">CBS 304.34</strain>
    </source>
</reference>
<dbReference type="Proteomes" id="UP000504636">
    <property type="component" value="Unplaced"/>
</dbReference>
<dbReference type="GeneID" id="54456630"/>
<dbReference type="PANTHER" id="PTHR38846:SF1">
    <property type="entry name" value="C3H1-TYPE DOMAIN-CONTAINING PROTEIN"/>
    <property type="match status" value="1"/>
</dbReference>
<organism evidence="1">
    <name type="scientific">Mytilinidion resinicola</name>
    <dbReference type="NCBI Taxonomy" id="574789"/>
    <lineage>
        <taxon>Eukaryota</taxon>
        <taxon>Fungi</taxon>
        <taxon>Dikarya</taxon>
        <taxon>Ascomycota</taxon>
        <taxon>Pezizomycotina</taxon>
        <taxon>Dothideomycetes</taxon>
        <taxon>Pleosporomycetidae</taxon>
        <taxon>Mytilinidiales</taxon>
        <taxon>Mytilinidiaceae</taxon>
        <taxon>Mytilinidion</taxon>
    </lineage>
</organism>
<reference evidence="1 3" key="1">
    <citation type="journal article" date="2020" name="Stud. Mycol.">
        <title>101 Dothideomycetes genomes: a test case for predicting lifestyles and emergence of pathogens.</title>
        <authorList>
            <person name="Haridas S."/>
            <person name="Albert R."/>
            <person name="Binder M."/>
            <person name="Bloem J."/>
            <person name="Labutti K."/>
            <person name="Salamov A."/>
            <person name="Andreopoulos B."/>
            <person name="Baker S."/>
            <person name="Barry K."/>
            <person name="Bills G."/>
            <person name="Bluhm B."/>
            <person name="Cannon C."/>
            <person name="Castanera R."/>
            <person name="Culley D."/>
            <person name="Daum C."/>
            <person name="Ezra D."/>
            <person name="Gonzalez J."/>
            <person name="Henrissat B."/>
            <person name="Kuo A."/>
            <person name="Liang C."/>
            <person name="Lipzen A."/>
            <person name="Lutzoni F."/>
            <person name="Magnuson J."/>
            <person name="Mondo S."/>
            <person name="Nolan M."/>
            <person name="Ohm R."/>
            <person name="Pangilinan J."/>
            <person name="Park H.-J."/>
            <person name="Ramirez L."/>
            <person name="Alfaro M."/>
            <person name="Sun H."/>
            <person name="Tritt A."/>
            <person name="Yoshinaga Y."/>
            <person name="Zwiers L.-H."/>
            <person name="Turgeon B."/>
            <person name="Goodwin S."/>
            <person name="Spatafora J."/>
            <person name="Crous P."/>
            <person name="Grigoriev I."/>
        </authorList>
    </citation>
    <scope>NUCLEOTIDE SEQUENCE</scope>
    <source>
        <strain evidence="1 3">CBS 304.34</strain>
    </source>
</reference>
<dbReference type="AlphaFoldDB" id="A0A6A6YIJ5"/>
<evidence type="ECO:0000313" key="3">
    <source>
        <dbReference type="RefSeq" id="XP_033574778.1"/>
    </source>
</evidence>
<reference evidence="3" key="3">
    <citation type="submission" date="2025-04" db="UniProtKB">
        <authorList>
            <consortium name="RefSeq"/>
        </authorList>
    </citation>
    <scope>IDENTIFICATION</scope>
    <source>
        <strain evidence="3">CBS 304.34</strain>
    </source>
</reference>
<dbReference type="PANTHER" id="PTHR38846">
    <property type="entry name" value="C3H1-TYPE DOMAIN-CONTAINING PROTEIN"/>
    <property type="match status" value="1"/>
</dbReference>
<name>A0A6A6YIJ5_9PEZI</name>
<accession>A0A6A6YIJ5</accession>
<dbReference type="EMBL" id="MU003704">
    <property type="protein sequence ID" value="KAF2807814.1"/>
    <property type="molecule type" value="Genomic_DNA"/>
</dbReference>
<keyword evidence="2" id="KW-1185">Reference proteome</keyword>
<evidence type="ECO:0000313" key="2">
    <source>
        <dbReference type="Proteomes" id="UP000504636"/>
    </source>
</evidence>
<proteinExistence type="predicted"/>
<evidence type="ECO:0000313" key="1">
    <source>
        <dbReference type="EMBL" id="KAF2807814.1"/>
    </source>
</evidence>
<protein>
    <submittedName>
        <fullName evidence="1 3">Uncharacterized protein</fullName>
    </submittedName>
</protein>
<gene>
    <name evidence="1 3" type="ORF">BDZ99DRAFT_391589</name>
</gene>